<dbReference type="Proteomes" id="UP001302072">
    <property type="component" value="Chromosome"/>
</dbReference>
<keyword evidence="2" id="KW-1185">Reference proteome</keyword>
<reference evidence="1 2" key="1">
    <citation type="submission" date="2022-12" db="EMBL/GenBank/DDBJ databases">
        <title>Two new species, Stenotrophomonas aracearum and Stenotrophomonas oahuensis, isolated from Anthurium (Araceae family) in Hawaii.</title>
        <authorList>
            <person name="Chunag S.C."/>
            <person name="Dobhal S."/>
            <person name="Alvarez A."/>
            <person name="Arif M."/>
        </authorList>
    </citation>
    <scope>NUCLEOTIDE SEQUENCE [LARGE SCALE GENOMIC DNA]</scope>
    <source>
        <strain evidence="1 2">A5586</strain>
    </source>
</reference>
<proteinExistence type="predicted"/>
<organism evidence="1 2">
    <name type="scientific">Stenotrophomonas oahuensis</name>
    <dbReference type="NCBI Taxonomy" id="3003271"/>
    <lineage>
        <taxon>Bacteria</taxon>
        <taxon>Pseudomonadati</taxon>
        <taxon>Pseudomonadota</taxon>
        <taxon>Gammaproteobacteria</taxon>
        <taxon>Lysobacterales</taxon>
        <taxon>Lysobacteraceae</taxon>
        <taxon>Stenotrophomonas</taxon>
    </lineage>
</organism>
<accession>A0ABY9YUD3</accession>
<dbReference type="EMBL" id="CP115541">
    <property type="protein sequence ID" value="WNH54050.1"/>
    <property type="molecule type" value="Genomic_DNA"/>
</dbReference>
<dbReference type="RefSeq" id="WP_311193165.1">
    <property type="nucleotide sequence ID" value="NZ_CP115541.1"/>
</dbReference>
<sequence length="72" mass="7730">MQNPVASAGQHVDKTAGNFQRKVIHSIPHPLGAGNAEGFEAVKAFIFKDLTVFSSKSGSTSTTKLLIYSTFF</sequence>
<gene>
    <name evidence="1" type="ORF">PDM29_07165</name>
</gene>
<evidence type="ECO:0000313" key="1">
    <source>
        <dbReference type="EMBL" id="WNH54050.1"/>
    </source>
</evidence>
<evidence type="ECO:0000313" key="2">
    <source>
        <dbReference type="Proteomes" id="UP001302072"/>
    </source>
</evidence>
<name>A0ABY9YUD3_9GAMM</name>
<protein>
    <submittedName>
        <fullName evidence="1">Uncharacterized protein</fullName>
    </submittedName>
</protein>